<dbReference type="OrthoDB" id="3600004at2759"/>
<sequence>MELRPPLYAPLLASSRQFRLLILGPCIEPGETIICNLITESLDSAPQYEALSYTWGEPVNEAEIVVNSITLPLRKNLWDALYHLRGDIPRTLWIDAVCINQDNIPERNEQVQMMRHIYERAQRAVIWLGVQSDDSQLAFKFMKLISSDRRRRARKSEKLEGTKQYTGTKQELKAVKLLCQRPYWERLWIVQEVVVSQDAELLCGMDHMPWDDFSRFQKCLEDGDIELNGDDSIRKTLAFNLDRYRAYNHIDYSNIIELLEAFSSSLCYEVRDKIYGLIGLARDAAKFPIDYSRSLYDIFVDVMWLQDKEDCALLIACGQFVQWLLKGEVAKSTPKIHPSEERAVGAIGYKISSVEAAFETTKYKALSDEELLVLPSTEDLRHDVERLLQFKEHGHLANRMYVASGNSSYALRGGNTYDKYTRMRIEKPWGKDRNPKKPEPWGQLNRLTTPPNLEYEIPENQGLKYFIDSRGYLGITACDIRKSDTVCQFHASDVVTILRWQEKSSCYLILGSAVFPKRSGEVDTPFFVDAKETFQFSVPTSEECRKSPPISLWLTPYDLQRLTQ</sequence>
<evidence type="ECO:0000313" key="3">
    <source>
        <dbReference type="Proteomes" id="UP000235786"/>
    </source>
</evidence>
<name>A0A2J6RQT3_HYAVF</name>
<dbReference type="PANTHER" id="PTHR24148">
    <property type="entry name" value="ANKYRIN REPEAT DOMAIN-CONTAINING PROTEIN 39 HOMOLOG-RELATED"/>
    <property type="match status" value="1"/>
</dbReference>
<protein>
    <submittedName>
        <fullName evidence="2">HET-domain-containing protein</fullName>
    </submittedName>
</protein>
<dbReference type="AlphaFoldDB" id="A0A2J6RQT3"/>
<feature type="domain" description="Heterokaryon incompatibility" evidence="1">
    <location>
        <begin position="48"/>
        <end position="192"/>
    </location>
</feature>
<reference evidence="2 3" key="1">
    <citation type="submission" date="2016-04" db="EMBL/GenBank/DDBJ databases">
        <title>A degradative enzymes factory behind the ericoid mycorrhizal symbiosis.</title>
        <authorList>
            <consortium name="DOE Joint Genome Institute"/>
            <person name="Martino E."/>
            <person name="Morin E."/>
            <person name="Grelet G."/>
            <person name="Kuo A."/>
            <person name="Kohler A."/>
            <person name="Daghino S."/>
            <person name="Barry K."/>
            <person name="Choi C."/>
            <person name="Cichocki N."/>
            <person name="Clum A."/>
            <person name="Copeland A."/>
            <person name="Hainaut M."/>
            <person name="Haridas S."/>
            <person name="Labutti K."/>
            <person name="Lindquist E."/>
            <person name="Lipzen A."/>
            <person name="Khouja H.-R."/>
            <person name="Murat C."/>
            <person name="Ohm R."/>
            <person name="Olson A."/>
            <person name="Spatafora J."/>
            <person name="Veneault-Fourrey C."/>
            <person name="Henrissat B."/>
            <person name="Grigoriev I."/>
            <person name="Martin F."/>
            <person name="Perotto S."/>
        </authorList>
    </citation>
    <scope>NUCLEOTIDE SEQUENCE [LARGE SCALE GENOMIC DNA]</scope>
    <source>
        <strain evidence="2 3">F</strain>
    </source>
</reference>
<evidence type="ECO:0000259" key="1">
    <source>
        <dbReference type="Pfam" id="PF06985"/>
    </source>
</evidence>
<dbReference type="PANTHER" id="PTHR24148:SF64">
    <property type="entry name" value="HETEROKARYON INCOMPATIBILITY DOMAIN-CONTAINING PROTEIN"/>
    <property type="match status" value="1"/>
</dbReference>
<dbReference type="Proteomes" id="UP000235786">
    <property type="component" value="Unassembled WGS sequence"/>
</dbReference>
<dbReference type="Pfam" id="PF06985">
    <property type="entry name" value="HET"/>
    <property type="match status" value="1"/>
</dbReference>
<organism evidence="2 3">
    <name type="scientific">Hyaloscypha variabilis (strain UAMH 11265 / GT02V1 / F)</name>
    <name type="common">Meliniomyces variabilis</name>
    <dbReference type="NCBI Taxonomy" id="1149755"/>
    <lineage>
        <taxon>Eukaryota</taxon>
        <taxon>Fungi</taxon>
        <taxon>Dikarya</taxon>
        <taxon>Ascomycota</taxon>
        <taxon>Pezizomycotina</taxon>
        <taxon>Leotiomycetes</taxon>
        <taxon>Helotiales</taxon>
        <taxon>Hyaloscyphaceae</taxon>
        <taxon>Hyaloscypha</taxon>
        <taxon>Hyaloscypha variabilis</taxon>
    </lineage>
</organism>
<evidence type="ECO:0000313" key="2">
    <source>
        <dbReference type="EMBL" id="PMD40876.1"/>
    </source>
</evidence>
<keyword evidence="3" id="KW-1185">Reference proteome</keyword>
<dbReference type="STRING" id="1149755.A0A2J6RQT3"/>
<dbReference type="InterPro" id="IPR052895">
    <property type="entry name" value="HetReg/Transcr_Mod"/>
</dbReference>
<gene>
    <name evidence="2" type="ORF">L207DRAFT_512312</name>
</gene>
<dbReference type="InterPro" id="IPR010730">
    <property type="entry name" value="HET"/>
</dbReference>
<proteinExistence type="predicted"/>
<accession>A0A2J6RQT3</accession>
<dbReference type="EMBL" id="KZ613945">
    <property type="protein sequence ID" value="PMD40876.1"/>
    <property type="molecule type" value="Genomic_DNA"/>
</dbReference>